<protein>
    <submittedName>
        <fullName evidence="1">Uncharacterized protein</fullName>
    </submittedName>
</protein>
<name>A0AAN5AP70_9BACT</name>
<keyword evidence="2" id="KW-1185">Reference proteome</keyword>
<organism evidence="1 2">
    <name type="scientific">Persicobacter diffluens</name>
    <dbReference type="NCBI Taxonomy" id="981"/>
    <lineage>
        <taxon>Bacteria</taxon>
        <taxon>Pseudomonadati</taxon>
        <taxon>Bacteroidota</taxon>
        <taxon>Cytophagia</taxon>
        <taxon>Cytophagales</taxon>
        <taxon>Persicobacteraceae</taxon>
        <taxon>Persicobacter</taxon>
    </lineage>
</organism>
<reference evidence="1 2" key="1">
    <citation type="submission" date="2021-12" db="EMBL/GenBank/DDBJ databases">
        <title>Genome sequencing of bacteria with rrn-lacking chromosome and rrn-plasmid.</title>
        <authorList>
            <person name="Anda M."/>
            <person name="Iwasaki W."/>
        </authorList>
    </citation>
    <scope>NUCLEOTIDE SEQUENCE [LARGE SCALE GENOMIC DNA]</scope>
    <source>
        <strain evidence="1 2">NBRC 15940</strain>
    </source>
</reference>
<sequence>MNNFQQLDYTLSIHLLYPLHFVLYDDQKFASTLYWNSLLFSLNTSVLL</sequence>
<dbReference type="Proteomes" id="UP001310022">
    <property type="component" value="Unassembled WGS sequence"/>
</dbReference>
<gene>
    <name evidence="1" type="ORF">PEDI_45980</name>
</gene>
<accession>A0AAN5AP70</accession>
<dbReference type="EMBL" id="BQKE01000004">
    <property type="protein sequence ID" value="GJM64046.1"/>
    <property type="molecule type" value="Genomic_DNA"/>
</dbReference>
<comment type="caution">
    <text evidence="1">The sequence shown here is derived from an EMBL/GenBank/DDBJ whole genome shotgun (WGS) entry which is preliminary data.</text>
</comment>
<evidence type="ECO:0000313" key="2">
    <source>
        <dbReference type="Proteomes" id="UP001310022"/>
    </source>
</evidence>
<proteinExistence type="predicted"/>
<dbReference type="AlphaFoldDB" id="A0AAN5AP70"/>
<evidence type="ECO:0000313" key="1">
    <source>
        <dbReference type="EMBL" id="GJM64046.1"/>
    </source>
</evidence>